<dbReference type="EMBL" id="JAUZMY010000045">
    <property type="protein sequence ID" value="MEE2041260.1"/>
    <property type="molecule type" value="Genomic_DNA"/>
</dbReference>
<protein>
    <submittedName>
        <fullName evidence="1">Uncharacterized protein</fullName>
    </submittedName>
</protein>
<accession>A0ABU7KG92</accession>
<dbReference type="Proteomes" id="UP001356095">
    <property type="component" value="Unassembled WGS sequence"/>
</dbReference>
<gene>
    <name evidence="1" type="ORF">Q8791_28950</name>
</gene>
<dbReference type="RefSeq" id="WP_330095020.1">
    <property type="nucleotide sequence ID" value="NZ_JAUZMY010000045.1"/>
</dbReference>
<organism evidence="1 2">
    <name type="scientific">Nocardiopsis codii</name>
    <dbReference type="NCBI Taxonomy" id="3065942"/>
    <lineage>
        <taxon>Bacteria</taxon>
        <taxon>Bacillati</taxon>
        <taxon>Actinomycetota</taxon>
        <taxon>Actinomycetes</taxon>
        <taxon>Streptosporangiales</taxon>
        <taxon>Nocardiopsidaceae</taxon>
        <taxon>Nocardiopsis</taxon>
    </lineage>
</organism>
<name>A0ABU7KG92_9ACTN</name>
<reference evidence="1 2" key="1">
    <citation type="submission" date="2023-08" db="EMBL/GenBank/DDBJ databases">
        <authorList>
            <person name="Girao M."/>
            <person name="Carvalho M.F."/>
        </authorList>
    </citation>
    <scope>NUCLEOTIDE SEQUENCE [LARGE SCALE GENOMIC DNA]</scope>
    <source>
        <strain evidence="1 2">CT-R113</strain>
    </source>
</reference>
<sequence>MDLNQPATDDALDAVTWDDIHTWASNFLHTPSATAFTDWLDDHLGDRGNDDSTVRDVLIGAHQEWTGADLPDPDDQ</sequence>
<evidence type="ECO:0000313" key="2">
    <source>
        <dbReference type="Proteomes" id="UP001356095"/>
    </source>
</evidence>
<comment type="caution">
    <text evidence="1">The sequence shown here is derived from an EMBL/GenBank/DDBJ whole genome shotgun (WGS) entry which is preliminary data.</text>
</comment>
<proteinExistence type="predicted"/>
<keyword evidence="2" id="KW-1185">Reference proteome</keyword>
<evidence type="ECO:0000313" key="1">
    <source>
        <dbReference type="EMBL" id="MEE2041260.1"/>
    </source>
</evidence>